<name>A0A087TIH1_STEMI</name>
<gene>
    <name evidence="1" type="ORF">X975_13314</name>
</gene>
<reference evidence="1 2" key="1">
    <citation type="submission" date="2013-11" db="EMBL/GenBank/DDBJ databases">
        <title>Genome sequencing of Stegodyphus mimosarum.</title>
        <authorList>
            <person name="Bechsgaard J."/>
        </authorList>
    </citation>
    <scope>NUCLEOTIDE SEQUENCE [LARGE SCALE GENOMIC DNA]</scope>
</reference>
<dbReference type="OMA" id="RFKSKCC"/>
<evidence type="ECO:0000313" key="1">
    <source>
        <dbReference type="EMBL" id="KFM64910.1"/>
    </source>
</evidence>
<keyword evidence="2" id="KW-1185">Reference proteome</keyword>
<dbReference type="OrthoDB" id="5955317at2759"/>
<dbReference type="GO" id="GO:0031647">
    <property type="term" value="P:regulation of protein stability"/>
    <property type="evidence" value="ECO:0007669"/>
    <property type="project" value="TreeGrafter"/>
</dbReference>
<proteinExistence type="predicted"/>
<dbReference type="InterPro" id="IPR026509">
    <property type="entry name" value="TMEM183"/>
</dbReference>
<sequence>MPKGGKKGERKNVRDAVSDIKLSDFANCSARTGRLRKSAGSSIEEEVKDVCNEETLWFERDLEEFQFPETSHETRKKHVRSKTLSADIERRPGIRYPIDVWFLIGQFVKPEAVKVFASICKDSYFVSRTYSFWINMYKRHYQAGAHLPQRLQPECIEASFCLKMSVVRALYHMYPHFTNQLSTRMQSMDVHSLSNLCCTSMWRVQQNGKWLFHFKFQAPVSASSSPMSFGVVIQDLWTNKDNDDEKGQETYVNHNPDEGSKILRVSCSHFVAVPPFVMGSRLSDVRINLTQDMRRQKLQLTFCYANYSQINKSTNSKTGAYGDVVEFDPVESIVILNWWHPQYPTSFKV</sequence>
<dbReference type="GO" id="GO:0019005">
    <property type="term" value="C:SCF ubiquitin ligase complex"/>
    <property type="evidence" value="ECO:0007669"/>
    <property type="project" value="TreeGrafter"/>
</dbReference>
<dbReference type="PANTHER" id="PTHR20988:SF2">
    <property type="entry name" value="TRANSMEMBRANE PROTEIN 183A-RELATED"/>
    <property type="match status" value="1"/>
</dbReference>
<dbReference type="PANTHER" id="PTHR20988">
    <property type="entry name" value="TRANSMEMBRANE PROTEIN 183A-RELATED"/>
    <property type="match status" value="1"/>
</dbReference>
<feature type="non-terminal residue" evidence="1">
    <location>
        <position position="349"/>
    </location>
</feature>
<accession>A0A087TIH1</accession>
<organism evidence="1 2">
    <name type="scientific">Stegodyphus mimosarum</name>
    <name type="common">African social velvet spider</name>
    <dbReference type="NCBI Taxonomy" id="407821"/>
    <lineage>
        <taxon>Eukaryota</taxon>
        <taxon>Metazoa</taxon>
        <taxon>Ecdysozoa</taxon>
        <taxon>Arthropoda</taxon>
        <taxon>Chelicerata</taxon>
        <taxon>Arachnida</taxon>
        <taxon>Araneae</taxon>
        <taxon>Araneomorphae</taxon>
        <taxon>Entelegynae</taxon>
        <taxon>Eresoidea</taxon>
        <taxon>Eresidae</taxon>
        <taxon>Stegodyphus</taxon>
    </lineage>
</organism>
<keyword evidence="1" id="KW-0472">Membrane</keyword>
<keyword evidence="1" id="KW-0812">Transmembrane</keyword>
<dbReference type="EMBL" id="KK115356">
    <property type="protein sequence ID" value="KFM64910.1"/>
    <property type="molecule type" value="Genomic_DNA"/>
</dbReference>
<evidence type="ECO:0000313" key="2">
    <source>
        <dbReference type="Proteomes" id="UP000054359"/>
    </source>
</evidence>
<dbReference type="AlphaFoldDB" id="A0A087TIH1"/>
<dbReference type="STRING" id="407821.A0A087TIH1"/>
<dbReference type="Proteomes" id="UP000054359">
    <property type="component" value="Unassembled WGS sequence"/>
</dbReference>
<protein>
    <submittedName>
        <fullName evidence="1">Transmembrane protein 183</fullName>
    </submittedName>
</protein>